<dbReference type="InterPro" id="IPR001478">
    <property type="entry name" value="PDZ"/>
</dbReference>
<evidence type="ECO:0000259" key="11">
    <source>
        <dbReference type="Pfam" id="PF13180"/>
    </source>
</evidence>
<keyword evidence="13" id="KW-1185">Reference proteome</keyword>
<evidence type="ECO:0000256" key="3">
    <source>
        <dbReference type="ARBA" id="ARBA00022475"/>
    </source>
</evidence>
<evidence type="ECO:0000313" key="13">
    <source>
        <dbReference type="Proteomes" id="UP001165427"/>
    </source>
</evidence>
<evidence type="ECO:0000259" key="10">
    <source>
        <dbReference type="Pfam" id="PF11356"/>
    </source>
</evidence>
<keyword evidence="6" id="KW-0653">Protein transport</keyword>
<keyword evidence="3" id="KW-1003">Cell membrane</keyword>
<reference evidence="12" key="1">
    <citation type="submission" date="2022-04" db="EMBL/GenBank/DDBJ databases">
        <title>Desulfatitalea alkaliphila sp. nov., a novel anaerobic sulfate-reducing bacterium isolated from terrestrial mud volcano, Taman Peninsula, Russia.</title>
        <authorList>
            <person name="Khomyakova M.A."/>
            <person name="Merkel A.Y."/>
            <person name="Slobodkin A.I."/>
        </authorList>
    </citation>
    <scope>NUCLEOTIDE SEQUENCE</scope>
    <source>
        <strain evidence="12">M08but</strain>
    </source>
</reference>
<evidence type="ECO:0000256" key="9">
    <source>
        <dbReference type="SAM" id="Phobius"/>
    </source>
</evidence>
<dbReference type="Pfam" id="PF11356">
    <property type="entry name" value="T2SSC"/>
    <property type="match status" value="1"/>
</dbReference>
<feature type="transmembrane region" description="Helical" evidence="9">
    <location>
        <begin position="6"/>
        <end position="23"/>
    </location>
</feature>
<organism evidence="12 13">
    <name type="scientific">Desulfatitalea alkaliphila</name>
    <dbReference type="NCBI Taxonomy" id="2929485"/>
    <lineage>
        <taxon>Bacteria</taxon>
        <taxon>Pseudomonadati</taxon>
        <taxon>Thermodesulfobacteriota</taxon>
        <taxon>Desulfobacteria</taxon>
        <taxon>Desulfobacterales</taxon>
        <taxon>Desulfosarcinaceae</taxon>
        <taxon>Desulfatitalea</taxon>
    </lineage>
</organism>
<dbReference type="Pfam" id="PF13180">
    <property type="entry name" value="PDZ_2"/>
    <property type="match status" value="1"/>
</dbReference>
<comment type="subcellular location">
    <subcellularLocation>
        <location evidence="1">Cell inner membrane</location>
    </subcellularLocation>
</comment>
<keyword evidence="2" id="KW-0813">Transport</keyword>
<dbReference type="InterPro" id="IPR024961">
    <property type="entry name" value="T2SS_GspC_N"/>
</dbReference>
<evidence type="ECO:0000256" key="5">
    <source>
        <dbReference type="ARBA" id="ARBA00022692"/>
    </source>
</evidence>
<dbReference type="SUPFAM" id="SSF50156">
    <property type="entry name" value="PDZ domain-like"/>
    <property type="match status" value="1"/>
</dbReference>
<dbReference type="EMBL" id="JALJRB010000007">
    <property type="protein sequence ID" value="MCJ8500584.1"/>
    <property type="molecule type" value="Genomic_DNA"/>
</dbReference>
<dbReference type="Proteomes" id="UP001165427">
    <property type="component" value="Unassembled WGS sequence"/>
</dbReference>
<keyword evidence="8 9" id="KW-0472">Membrane</keyword>
<accession>A0AA41R1A5</accession>
<evidence type="ECO:0000256" key="2">
    <source>
        <dbReference type="ARBA" id="ARBA00022448"/>
    </source>
</evidence>
<name>A0AA41R1A5_9BACT</name>
<keyword evidence="4" id="KW-0997">Cell inner membrane</keyword>
<feature type="domain" description="PDZ" evidence="11">
    <location>
        <begin position="226"/>
        <end position="291"/>
    </location>
</feature>
<dbReference type="GO" id="GO:0015031">
    <property type="term" value="P:protein transport"/>
    <property type="evidence" value="ECO:0007669"/>
    <property type="project" value="UniProtKB-KW"/>
</dbReference>
<protein>
    <submittedName>
        <fullName evidence="12">PDZ domain-containing protein</fullName>
    </submittedName>
</protein>
<evidence type="ECO:0000256" key="7">
    <source>
        <dbReference type="ARBA" id="ARBA00022989"/>
    </source>
</evidence>
<dbReference type="InterPro" id="IPR036034">
    <property type="entry name" value="PDZ_sf"/>
</dbReference>
<dbReference type="AlphaFoldDB" id="A0AA41R1A5"/>
<dbReference type="Gene3D" id="2.30.42.10">
    <property type="match status" value="1"/>
</dbReference>
<feature type="domain" description="Type II secretion system protein GspC N-terminal" evidence="10">
    <location>
        <begin position="15"/>
        <end position="158"/>
    </location>
</feature>
<dbReference type="RefSeq" id="WP_246905371.1">
    <property type="nucleotide sequence ID" value="NZ_JALJRB010000007.1"/>
</dbReference>
<sequence length="294" mass="32887">MTIQRITILVNLALLTLGAYWVVNTFYKVLALQVQSPPQAVESTADSQRIQETQQAPPLAHYTPILERDLFQTSKVAATDQPSGEDVSLEGLEETQLQLKLWGTVSGDTENTYAVIEDTQKREQSLYRIGDTIQNATVKMILREKVVLNVENRDEVLAMEEPGTSGGGTPMLAGRGSPAPMVSTAPAMEQRITLQRAMIEDAFQDVNRLMSEVAITPYMQDGRPEGLAFNNIRPNSIFRRMGLRNGDVLLGVNGQQIQSMEDAMQLYNDLRSSDEVQLQLMRRGQERNITYNLR</sequence>
<dbReference type="NCBIfam" id="NF041515">
    <property type="entry name" value="GspC_delta"/>
    <property type="match status" value="1"/>
</dbReference>
<keyword evidence="5 9" id="KW-0812">Transmembrane</keyword>
<gene>
    <name evidence="12" type="ORF">MRX98_08370</name>
</gene>
<evidence type="ECO:0000256" key="8">
    <source>
        <dbReference type="ARBA" id="ARBA00023136"/>
    </source>
</evidence>
<evidence type="ECO:0000256" key="1">
    <source>
        <dbReference type="ARBA" id="ARBA00004533"/>
    </source>
</evidence>
<evidence type="ECO:0000256" key="6">
    <source>
        <dbReference type="ARBA" id="ARBA00022927"/>
    </source>
</evidence>
<comment type="caution">
    <text evidence="12">The sequence shown here is derived from an EMBL/GenBank/DDBJ whole genome shotgun (WGS) entry which is preliminary data.</text>
</comment>
<keyword evidence="7 9" id="KW-1133">Transmembrane helix</keyword>
<evidence type="ECO:0000313" key="12">
    <source>
        <dbReference type="EMBL" id="MCJ8500584.1"/>
    </source>
</evidence>
<evidence type="ECO:0000256" key="4">
    <source>
        <dbReference type="ARBA" id="ARBA00022519"/>
    </source>
</evidence>
<dbReference type="GO" id="GO:0005886">
    <property type="term" value="C:plasma membrane"/>
    <property type="evidence" value="ECO:0007669"/>
    <property type="project" value="UniProtKB-SubCell"/>
</dbReference>
<proteinExistence type="predicted"/>
<dbReference type="Gene3D" id="2.30.30.830">
    <property type="match status" value="1"/>
</dbReference>